<dbReference type="Gene3D" id="3.10.450.50">
    <property type="match status" value="1"/>
</dbReference>
<dbReference type="InterPro" id="IPR037401">
    <property type="entry name" value="SnoaL-like"/>
</dbReference>
<proteinExistence type="predicted"/>
<dbReference type="EMBL" id="BMDZ01000111">
    <property type="protein sequence ID" value="GGB62113.1"/>
    <property type="molecule type" value="Genomic_DNA"/>
</dbReference>
<dbReference type="Pfam" id="PF12680">
    <property type="entry name" value="SnoaL_2"/>
    <property type="match status" value="1"/>
</dbReference>
<gene>
    <name evidence="2" type="ORF">GCM10011505_48420</name>
</gene>
<keyword evidence="3" id="KW-1185">Reference proteome</keyword>
<dbReference type="Proteomes" id="UP000603352">
    <property type="component" value="Unassembled WGS sequence"/>
</dbReference>
<comment type="caution">
    <text evidence="2">The sequence shown here is derived from an EMBL/GenBank/DDBJ whole genome shotgun (WGS) entry which is preliminary data.</text>
</comment>
<evidence type="ECO:0000313" key="3">
    <source>
        <dbReference type="Proteomes" id="UP000603352"/>
    </source>
</evidence>
<evidence type="ECO:0000313" key="2">
    <source>
        <dbReference type="EMBL" id="GGB62113.1"/>
    </source>
</evidence>
<dbReference type="SUPFAM" id="SSF54427">
    <property type="entry name" value="NTF2-like"/>
    <property type="match status" value="1"/>
</dbReference>
<dbReference type="InterPro" id="IPR032710">
    <property type="entry name" value="NTF2-like_dom_sf"/>
</dbReference>
<name>A0ABQ1J8E5_9PROT</name>
<evidence type="ECO:0000259" key="1">
    <source>
        <dbReference type="Pfam" id="PF12680"/>
    </source>
</evidence>
<sequence>MTEQPPATDAGDDETPARRGLAAWCTFFETLSPATLDRIDALSVPDLRFVDPFNDVTGRERVRALLAHMFQTLDAPCFVVLHQACDGDIGLIRWRFTARPPGQAAGFTIEGMSEVRLAGDGRVIAHIDHWDAAGQIYERVPVLGFVLRRIRARLAAPVAGDPADRRR</sequence>
<feature type="domain" description="SnoaL-like" evidence="1">
    <location>
        <begin position="27"/>
        <end position="126"/>
    </location>
</feature>
<dbReference type="RefSeq" id="WP_188582866.1">
    <property type="nucleotide sequence ID" value="NZ_BMDZ01000111.1"/>
</dbReference>
<accession>A0ABQ1J8E5</accession>
<protein>
    <recommendedName>
        <fullName evidence="1">SnoaL-like domain-containing protein</fullName>
    </recommendedName>
</protein>
<organism evidence="2 3">
    <name type="scientific">Tistrella bauzanensis</name>
    <dbReference type="NCBI Taxonomy" id="657419"/>
    <lineage>
        <taxon>Bacteria</taxon>
        <taxon>Pseudomonadati</taxon>
        <taxon>Pseudomonadota</taxon>
        <taxon>Alphaproteobacteria</taxon>
        <taxon>Geminicoccales</taxon>
        <taxon>Geminicoccaceae</taxon>
        <taxon>Tistrella</taxon>
    </lineage>
</organism>
<reference evidence="3" key="1">
    <citation type="journal article" date="2019" name="Int. J. Syst. Evol. Microbiol.">
        <title>The Global Catalogue of Microorganisms (GCM) 10K type strain sequencing project: providing services to taxonomists for standard genome sequencing and annotation.</title>
        <authorList>
            <consortium name="The Broad Institute Genomics Platform"/>
            <consortium name="The Broad Institute Genome Sequencing Center for Infectious Disease"/>
            <person name="Wu L."/>
            <person name="Ma J."/>
        </authorList>
    </citation>
    <scope>NUCLEOTIDE SEQUENCE [LARGE SCALE GENOMIC DNA]</scope>
    <source>
        <strain evidence="3">CGMCC 1.10188</strain>
    </source>
</reference>